<name>A0A9Q0DQB9_9TELE</name>
<proteinExistence type="predicted"/>
<keyword evidence="2" id="KW-1185">Reference proteome</keyword>
<protein>
    <submittedName>
        <fullName evidence="1">Uncharacterized protein</fullName>
    </submittedName>
</protein>
<evidence type="ECO:0000313" key="1">
    <source>
        <dbReference type="EMBL" id="KAJ3591781.1"/>
    </source>
</evidence>
<gene>
    <name evidence="1" type="ORF">NHX12_006913</name>
</gene>
<sequence>METDRQETTALQSTESGATGPVCVHRQLAALRLSALLPGQREVESQALDFTYKAGLGVREGDVKKHVRACRVQWPVTVRYDSLRYLGALLKMRQH</sequence>
<dbReference type="AlphaFoldDB" id="A0A9Q0DQB9"/>
<comment type="caution">
    <text evidence="1">The sequence shown here is derived from an EMBL/GenBank/DDBJ whole genome shotgun (WGS) entry which is preliminary data.</text>
</comment>
<organism evidence="1 2">
    <name type="scientific">Muraenolepis orangiensis</name>
    <name type="common">Patagonian moray cod</name>
    <dbReference type="NCBI Taxonomy" id="630683"/>
    <lineage>
        <taxon>Eukaryota</taxon>
        <taxon>Metazoa</taxon>
        <taxon>Chordata</taxon>
        <taxon>Craniata</taxon>
        <taxon>Vertebrata</taxon>
        <taxon>Euteleostomi</taxon>
        <taxon>Actinopterygii</taxon>
        <taxon>Neopterygii</taxon>
        <taxon>Teleostei</taxon>
        <taxon>Neoteleostei</taxon>
        <taxon>Acanthomorphata</taxon>
        <taxon>Zeiogadaria</taxon>
        <taxon>Gadariae</taxon>
        <taxon>Gadiformes</taxon>
        <taxon>Muraenolepidoidei</taxon>
        <taxon>Muraenolepididae</taxon>
        <taxon>Muraenolepis</taxon>
    </lineage>
</organism>
<accession>A0A9Q0DQB9</accession>
<dbReference type="Proteomes" id="UP001148018">
    <property type="component" value="Unassembled WGS sequence"/>
</dbReference>
<reference evidence="1" key="1">
    <citation type="submission" date="2022-07" db="EMBL/GenBank/DDBJ databases">
        <title>Chromosome-level genome of Muraenolepis orangiensis.</title>
        <authorList>
            <person name="Kim J."/>
        </authorList>
    </citation>
    <scope>NUCLEOTIDE SEQUENCE</scope>
    <source>
        <strain evidence="1">KU_S4_2022</strain>
        <tissue evidence="1">Muscle</tissue>
    </source>
</reference>
<dbReference type="EMBL" id="JANIIK010000113">
    <property type="protein sequence ID" value="KAJ3591781.1"/>
    <property type="molecule type" value="Genomic_DNA"/>
</dbReference>
<evidence type="ECO:0000313" key="2">
    <source>
        <dbReference type="Proteomes" id="UP001148018"/>
    </source>
</evidence>